<dbReference type="Pfam" id="PF13649">
    <property type="entry name" value="Methyltransf_25"/>
    <property type="match status" value="1"/>
</dbReference>
<keyword evidence="1 5" id="KW-0489">Methyltransferase</keyword>
<dbReference type="SUPFAM" id="SSF53335">
    <property type="entry name" value="S-adenosyl-L-methionine-dependent methyltransferases"/>
    <property type="match status" value="1"/>
</dbReference>
<protein>
    <submittedName>
        <fullName evidence="5">Methyltransferase family protein</fullName>
    </submittedName>
</protein>
<organism evidence="5 6">
    <name type="scientific">Microbacterium saperdae</name>
    <dbReference type="NCBI Taxonomy" id="69368"/>
    <lineage>
        <taxon>Bacteria</taxon>
        <taxon>Bacillati</taxon>
        <taxon>Actinomycetota</taxon>
        <taxon>Actinomycetes</taxon>
        <taxon>Micrococcales</taxon>
        <taxon>Microbacteriaceae</taxon>
        <taxon>Microbacterium</taxon>
    </lineage>
</organism>
<proteinExistence type="predicted"/>
<comment type="caution">
    <text evidence="5">The sequence shown here is derived from an EMBL/GenBank/DDBJ whole genome shotgun (WGS) entry which is preliminary data.</text>
</comment>
<reference evidence="5 6" key="1">
    <citation type="submission" date="2019-06" db="EMBL/GenBank/DDBJ databases">
        <title>Sequencing the genomes of 1000 actinobacteria strains.</title>
        <authorList>
            <person name="Klenk H.-P."/>
        </authorList>
    </citation>
    <scope>NUCLEOTIDE SEQUENCE [LARGE SCALE GENOMIC DNA]</scope>
    <source>
        <strain evidence="5 6">DSM 20169</strain>
    </source>
</reference>
<sequence length="194" mass="20610">MRASYSARAAEYAALLGAIEQMDQVDRERIGRWAAAIDGRILDAGCGPGQWTAFLADRGHDIEGIDLVPEFIDHASSRFPHVPFRVASLADTGVAPGAFSGVLAWYSVIHADPHELPSLLAAARRVVRDGGGLLLGFFDGVDGEPFSHAVTTAHYWSISGMTALLDDAGFAVVDSDARVQEGRRPHASISATAV</sequence>
<evidence type="ECO:0000313" key="6">
    <source>
        <dbReference type="Proteomes" id="UP000317209"/>
    </source>
</evidence>
<evidence type="ECO:0000256" key="1">
    <source>
        <dbReference type="ARBA" id="ARBA00022603"/>
    </source>
</evidence>
<gene>
    <name evidence="5" type="ORF">FB560_3234</name>
</gene>
<evidence type="ECO:0000256" key="3">
    <source>
        <dbReference type="ARBA" id="ARBA00022691"/>
    </source>
</evidence>
<dbReference type="GO" id="GO:0008168">
    <property type="term" value="F:methyltransferase activity"/>
    <property type="evidence" value="ECO:0007669"/>
    <property type="project" value="UniProtKB-KW"/>
</dbReference>
<dbReference type="Gene3D" id="3.40.50.150">
    <property type="entry name" value="Vaccinia Virus protein VP39"/>
    <property type="match status" value="1"/>
</dbReference>
<dbReference type="InterPro" id="IPR041698">
    <property type="entry name" value="Methyltransf_25"/>
</dbReference>
<dbReference type="PANTHER" id="PTHR43464:SF19">
    <property type="entry name" value="UBIQUINONE BIOSYNTHESIS O-METHYLTRANSFERASE, MITOCHONDRIAL"/>
    <property type="match status" value="1"/>
</dbReference>
<evidence type="ECO:0000313" key="5">
    <source>
        <dbReference type="EMBL" id="TQL81758.1"/>
    </source>
</evidence>
<name>A0A543BAA8_9MICO</name>
<evidence type="ECO:0000256" key="2">
    <source>
        <dbReference type="ARBA" id="ARBA00022679"/>
    </source>
</evidence>
<dbReference type="AlphaFoldDB" id="A0A543BAA8"/>
<dbReference type="PANTHER" id="PTHR43464">
    <property type="entry name" value="METHYLTRANSFERASE"/>
    <property type="match status" value="1"/>
</dbReference>
<keyword evidence="3" id="KW-0949">S-adenosyl-L-methionine</keyword>
<dbReference type="EMBL" id="VFOX01000002">
    <property type="protein sequence ID" value="TQL81758.1"/>
    <property type="molecule type" value="Genomic_DNA"/>
</dbReference>
<dbReference type="InterPro" id="IPR029063">
    <property type="entry name" value="SAM-dependent_MTases_sf"/>
</dbReference>
<dbReference type="Proteomes" id="UP000317209">
    <property type="component" value="Unassembled WGS sequence"/>
</dbReference>
<feature type="domain" description="Methyltransferase" evidence="4">
    <location>
        <begin position="41"/>
        <end position="131"/>
    </location>
</feature>
<dbReference type="CDD" id="cd02440">
    <property type="entry name" value="AdoMet_MTases"/>
    <property type="match status" value="1"/>
</dbReference>
<dbReference type="GO" id="GO:0032259">
    <property type="term" value="P:methylation"/>
    <property type="evidence" value="ECO:0007669"/>
    <property type="project" value="UniProtKB-KW"/>
</dbReference>
<keyword evidence="6" id="KW-1185">Reference proteome</keyword>
<accession>A0A543BAA8</accession>
<keyword evidence="2 5" id="KW-0808">Transferase</keyword>
<evidence type="ECO:0000259" key="4">
    <source>
        <dbReference type="Pfam" id="PF13649"/>
    </source>
</evidence>